<keyword evidence="5" id="KW-0732">Signal</keyword>
<dbReference type="AlphaFoldDB" id="A0A4R3J8L4"/>
<dbReference type="OrthoDB" id="5514238at2"/>
<feature type="chain" id="PRO_5020715925" evidence="5">
    <location>
        <begin position="23"/>
        <end position="136"/>
    </location>
</feature>
<dbReference type="GO" id="GO:0020037">
    <property type="term" value="F:heme binding"/>
    <property type="evidence" value="ECO:0007669"/>
    <property type="project" value="InterPro"/>
</dbReference>
<proteinExistence type="predicted"/>
<evidence type="ECO:0000256" key="1">
    <source>
        <dbReference type="ARBA" id="ARBA00022617"/>
    </source>
</evidence>
<keyword evidence="8" id="KW-1185">Reference proteome</keyword>
<gene>
    <name evidence="7" type="ORF">EDD52_11031</name>
</gene>
<dbReference type="RefSeq" id="WP_132245941.1">
    <property type="nucleotide sequence ID" value="NZ_CBDUOC010000071.1"/>
</dbReference>
<dbReference type="EMBL" id="SLZU01000010">
    <property type="protein sequence ID" value="TCS61857.1"/>
    <property type="molecule type" value="Genomic_DNA"/>
</dbReference>
<evidence type="ECO:0000256" key="5">
    <source>
        <dbReference type="SAM" id="SignalP"/>
    </source>
</evidence>
<dbReference type="Pfam" id="PF00034">
    <property type="entry name" value="Cytochrom_C"/>
    <property type="match status" value="1"/>
</dbReference>
<feature type="signal peptide" evidence="5">
    <location>
        <begin position="1"/>
        <end position="22"/>
    </location>
</feature>
<evidence type="ECO:0000256" key="4">
    <source>
        <dbReference type="PROSITE-ProRule" id="PRU00433"/>
    </source>
</evidence>
<evidence type="ECO:0000256" key="2">
    <source>
        <dbReference type="ARBA" id="ARBA00022723"/>
    </source>
</evidence>
<name>A0A4R3J8L4_9RHOB</name>
<dbReference type="InterPro" id="IPR036909">
    <property type="entry name" value="Cyt_c-like_dom_sf"/>
</dbReference>
<dbReference type="GO" id="GO:0046872">
    <property type="term" value="F:metal ion binding"/>
    <property type="evidence" value="ECO:0007669"/>
    <property type="project" value="UniProtKB-KW"/>
</dbReference>
<evidence type="ECO:0000259" key="6">
    <source>
        <dbReference type="PROSITE" id="PS51007"/>
    </source>
</evidence>
<keyword evidence="3 4" id="KW-0408">Iron</keyword>
<feature type="domain" description="Cytochrome c" evidence="6">
    <location>
        <begin position="25"/>
        <end position="133"/>
    </location>
</feature>
<dbReference type="GO" id="GO:0009055">
    <property type="term" value="F:electron transfer activity"/>
    <property type="evidence" value="ECO:0007669"/>
    <property type="project" value="InterPro"/>
</dbReference>
<sequence length="136" mass="14358">MAGRAIVAGFIAALGVAGCMTAEMPVASDGRALFVENCAVCHGNDGRGNGPMARAMTKAPKDLTLIEVRNGGSFPRAKVLSTIDGYTRLDMPNMPEFGALLEGDEIPFDSGDGKMTPTPRKLVALVEYLESIQAQR</sequence>
<organism evidence="7 8">
    <name type="scientific">Primorskyibacter sedentarius</name>
    <dbReference type="NCBI Taxonomy" id="745311"/>
    <lineage>
        <taxon>Bacteria</taxon>
        <taxon>Pseudomonadati</taxon>
        <taxon>Pseudomonadota</taxon>
        <taxon>Alphaproteobacteria</taxon>
        <taxon>Rhodobacterales</taxon>
        <taxon>Roseobacteraceae</taxon>
        <taxon>Primorskyibacter</taxon>
    </lineage>
</organism>
<dbReference type="PROSITE" id="PS51257">
    <property type="entry name" value="PROKAR_LIPOPROTEIN"/>
    <property type="match status" value="1"/>
</dbReference>
<dbReference type="Gene3D" id="1.10.760.10">
    <property type="entry name" value="Cytochrome c-like domain"/>
    <property type="match status" value="1"/>
</dbReference>
<reference evidence="7 8" key="1">
    <citation type="submission" date="2019-03" db="EMBL/GenBank/DDBJ databases">
        <title>Genomic Encyclopedia of Type Strains, Phase IV (KMG-IV): sequencing the most valuable type-strain genomes for metagenomic binning, comparative biology and taxonomic classification.</title>
        <authorList>
            <person name="Goeker M."/>
        </authorList>
    </citation>
    <scope>NUCLEOTIDE SEQUENCE [LARGE SCALE GENOMIC DNA]</scope>
    <source>
        <strain evidence="7 8">DSM 104836</strain>
    </source>
</reference>
<accession>A0A4R3J8L4</accession>
<dbReference type="Proteomes" id="UP000295696">
    <property type="component" value="Unassembled WGS sequence"/>
</dbReference>
<keyword evidence="1 4" id="KW-0349">Heme</keyword>
<protein>
    <submittedName>
        <fullName evidence="7">Cbb3-type cytochrome c oxidase subunit III</fullName>
    </submittedName>
</protein>
<comment type="caution">
    <text evidence="7">The sequence shown here is derived from an EMBL/GenBank/DDBJ whole genome shotgun (WGS) entry which is preliminary data.</text>
</comment>
<evidence type="ECO:0000313" key="7">
    <source>
        <dbReference type="EMBL" id="TCS61857.1"/>
    </source>
</evidence>
<dbReference type="InterPro" id="IPR009056">
    <property type="entry name" value="Cyt_c-like_dom"/>
</dbReference>
<dbReference type="SUPFAM" id="SSF46626">
    <property type="entry name" value="Cytochrome c"/>
    <property type="match status" value="1"/>
</dbReference>
<evidence type="ECO:0000313" key="8">
    <source>
        <dbReference type="Proteomes" id="UP000295696"/>
    </source>
</evidence>
<keyword evidence="2 4" id="KW-0479">Metal-binding</keyword>
<dbReference type="PROSITE" id="PS51007">
    <property type="entry name" value="CYTC"/>
    <property type="match status" value="1"/>
</dbReference>
<evidence type="ECO:0000256" key="3">
    <source>
        <dbReference type="ARBA" id="ARBA00023004"/>
    </source>
</evidence>